<proteinExistence type="predicted"/>
<evidence type="ECO:0000313" key="3">
    <source>
        <dbReference type="EMBL" id="MBI6882370.1"/>
    </source>
</evidence>
<keyword evidence="3" id="KW-0378">Hydrolase</keyword>
<sequence>MTALAYPASSPSTKKFLACTFLATLSGFLGQVAGAALAIFVLGGQYVLPMAMTLGLMALLVSLKMMSPSGIKIPLLGENFTLIKMSWWIVLYVVMLKLHGMYADASGASSEAALTEMARGFKESGLFLKVAIIASTALFAPVFEEIIFRQLIIQAYPAHLGRVWVWVAGVSSVVLFTLGHVQYFKVSTFVFIACYAIMLTVARLHTGGVLTPIVMHVLNNSAACYAMATYSPDTL</sequence>
<protein>
    <submittedName>
        <fullName evidence="3">CPBP family intramembrane metalloprotease</fullName>
    </submittedName>
</protein>
<keyword evidence="1" id="KW-0472">Membrane</keyword>
<keyword evidence="1" id="KW-0812">Transmembrane</keyword>
<evidence type="ECO:0000256" key="1">
    <source>
        <dbReference type="SAM" id="Phobius"/>
    </source>
</evidence>
<dbReference type="GO" id="GO:0080120">
    <property type="term" value="P:CAAX-box protein maturation"/>
    <property type="evidence" value="ECO:0007669"/>
    <property type="project" value="UniProtKB-ARBA"/>
</dbReference>
<name>A0A8I1JJH2_PSEPU</name>
<keyword evidence="3" id="KW-0645">Protease</keyword>
<evidence type="ECO:0000259" key="2">
    <source>
        <dbReference type="Pfam" id="PF02517"/>
    </source>
</evidence>
<evidence type="ECO:0000313" key="4">
    <source>
        <dbReference type="Proteomes" id="UP000637061"/>
    </source>
</evidence>
<dbReference type="EMBL" id="JAEHTE010000001">
    <property type="protein sequence ID" value="MBI6882370.1"/>
    <property type="molecule type" value="Genomic_DNA"/>
</dbReference>
<dbReference type="Proteomes" id="UP000637061">
    <property type="component" value="Unassembled WGS sequence"/>
</dbReference>
<reference evidence="3" key="1">
    <citation type="submission" date="2020-12" db="EMBL/GenBank/DDBJ databases">
        <title>Enhanced detection system for hospital associated transmission using whole genome sequencing surveillance.</title>
        <authorList>
            <person name="Harrison L.H."/>
            <person name="Van Tyne D."/>
            <person name="Marsh J.W."/>
            <person name="Griffith M.P."/>
            <person name="Snyder D.J."/>
            <person name="Cooper V.S."/>
            <person name="Mustapha M."/>
        </authorList>
    </citation>
    <scope>NUCLEOTIDE SEQUENCE</scope>
    <source>
        <strain evidence="3">PSB00042</strain>
    </source>
</reference>
<dbReference type="AlphaFoldDB" id="A0A8I1JJH2"/>
<dbReference type="GO" id="GO:0008237">
    <property type="term" value="F:metallopeptidase activity"/>
    <property type="evidence" value="ECO:0007669"/>
    <property type="project" value="UniProtKB-KW"/>
</dbReference>
<feature type="transmembrane region" description="Helical" evidence="1">
    <location>
        <begin position="163"/>
        <end position="183"/>
    </location>
</feature>
<keyword evidence="3" id="KW-0482">Metalloprotease</keyword>
<dbReference type="GO" id="GO:0006508">
    <property type="term" value="P:proteolysis"/>
    <property type="evidence" value="ECO:0007669"/>
    <property type="project" value="UniProtKB-KW"/>
</dbReference>
<feature type="transmembrane region" description="Helical" evidence="1">
    <location>
        <begin position="189"/>
        <end position="206"/>
    </location>
</feature>
<feature type="domain" description="CAAX prenyl protease 2/Lysostaphin resistance protein A-like" evidence="2">
    <location>
        <begin position="130"/>
        <end position="221"/>
    </location>
</feature>
<feature type="transmembrane region" description="Helical" evidence="1">
    <location>
        <begin position="126"/>
        <end position="143"/>
    </location>
</feature>
<feature type="transmembrane region" description="Helical" evidence="1">
    <location>
        <begin position="44"/>
        <end position="63"/>
    </location>
</feature>
<organism evidence="3 4">
    <name type="scientific">Pseudomonas putida</name>
    <name type="common">Arthrobacter siderocapsulatus</name>
    <dbReference type="NCBI Taxonomy" id="303"/>
    <lineage>
        <taxon>Bacteria</taxon>
        <taxon>Pseudomonadati</taxon>
        <taxon>Pseudomonadota</taxon>
        <taxon>Gammaproteobacteria</taxon>
        <taxon>Pseudomonadales</taxon>
        <taxon>Pseudomonadaceae</taxon>
        <taxon>Pseudomonas</taxon>
    </lineage>
</organism>
<comment type="caution">
    <text evidence="3">The sequence shown here is derived from an EMBL/GenBank/DDBJ whole genome shotgun (WGS) entry which is preliminary data.</text>
</comment>
<dbReference type="InterPro" id="IPR003675">
    <property type="entry name" value="Rce1/LyrA-like_dom"/>
</dbReference>
<accession>A0A8I1JJH2</accession>
<dbReference type="RefSeq" id="WP_198745991.1">
    <property type="nucleotide sequence ID" value="NZ_JAEHTE010000001.1"/>
</dbReference>
<dbReference type="GO" id="GO:0004175">
    <property type="term" value="F:endopeptidase activity"/>
    <property type="evidence" value="ECO:0007669"/>
    <property type="project" value="UniProtKB-ARBA"/>
</dbReference>
<gene>
    <name evidence="3" type="ORF">JEU22_00300</name>
</gene>
<keyword evidence="1" id="KW-1133">Transmembrane helix</keyword>
<dbReference type="Pfam" id="PF02517">
    <property type="entry name" value="Rce1-like"/>
    <property type="match status" value="1"/>
</dbReference>